<evidence type="ECO:0000256" key="1">
    <source>
        <dbReference type="ARBA" id="ARBA00001946"/>
    </source>
</evidence>
<feature type="domain" description="DAGKc" evidence="9">
    <location>
        <begin position="8"/>
        <end position="140"/>
    </location>
</feature>
<dbReference type="SUPFAM" id="SSF111331">
    <property type="entry name" value="NAD kinase/diacylglycerol kinase-like"/>
    <property type="match status" value="1"/>
</dbReference>
<dbReference type="Proteomes" id="UP000199501">
    <property type="component" value="Unassembled WGS sequence"/>
</dbReference>
<keyword evidence="7" id="KW-0443">Lipid metabolism</keyword>
<evidence type="ECO:0000256" key="6">
    <source>
        <dbReference type="ARBA" id="ARBA00022840"/>
    </source>
</evidence>
<name>A0A1G6SME8_9PSEU</name>
<organism evidence="10 11">
    <name type="scientific">Actinokineospora iranica</name>
    <dbReference type="NCBI Taxonomy" id="1271860"/>
    <lineage>
        <taxon>Bacteria</taxon>
        <taxon>Bacillati</taxon>
        <taxon>Actinomycetota</taxon>
        <taxon>Actinomycetes</taxon>
        <taxon>Pseudonocardiales</taxon>
        <taxon>Pseudonocardiaceae</taxon>
        <taxon>Actinokineospora</taxon>
    </lineage>
</organism>
<protein>
    <submittedName>
        <fullName evidence="10">Diacylglycerol kinase (ATP)</fullName>
    </submittedName>
</protein>
<keyword evidence="3" id="KW-0808">Transferase</keyword>
<dbReference type="STRING" id="1271860.SAMN05216174_10855"/>
<dbReference type="SMART" id="SM00046">
    <property type="entry name" value="DAGKc"/>
    <property type="match status" value="1"/>
</dbReference>
<dbReference type="PROSITE" id="PS50146">
    <property type="entry name" value="DAGK"/>
    <property type="match status" value="1"/>
</dbReference>
<comment type="similarity">
    <text evidence="2">Belongs to the diacylglycerol/lipid kinase family.</text>
</comment>
<dbReference type="Gene3D" id="2.60.200.40">
    <property type="match status" value="1"/>
</dbReference>
<keyword evidence="7" id="KW-0444">Lipid biosynthesis</keyword>
<accession>A0A1G6SME8</accession>
<dbReference type="RefSeq" id="WP_091451831.1">
    <property type="nucleotide sequence ID" value="NZ_FMZZ01000008.1"/>
</dbReference>
<evidence type="ECO:0000256" key="2">
    <source>
        <dbReference type="ARBA" id="ARBA00005983"/>
    </source>
</evidence>
<dbReference type="GO" id="GO:0004143">
    <property type="term" value="F:ATP-dependent diacylglycerol kinase activity"/>
    <property type="evidence" value="ECO:0007669"/>
    <property type="project" value="TreeGrafter"/>
</dbReference>
<dbReference type="GO" id="GO:0005524">
    <property type="term" value="F:ATP binding"/>
    <property type="evidence" value="ECO:0007669"/>
    <property type="project" value="UniProtKB-KW"/>
</dbReference>
<dbReference type="OrthoDB" id="142078at2"/>
<sequence>MTGTVPSQAPNRVLVIANPTAGSASNALLSGVRQRCLAHAPTTLHVTSSQGEATESVQRALAEAHPPNLVVVIGGDGTVREVTEGMAGAAEPTLMIIPGGTGNSAYRMLWGERPWSAALASVFDGTAARRRLDLARLAETGALVFLGACSGVVAEALVYAKRTTLTGRARYAKALADAAAAFTPYPGRVVVDGATLFEGGTVLANVGGGRYRGGQYLLLPLSELADGLLDVVVISDQVPLAEVPDLVRGGDHLGVPGVYYGRGSHIEVLRTDGEQLVFEHDGELRQNVAAGMSMRVSPGALPVWCDPDVVKAGSW</sequence>
<dbReference type="InterPro" id="IPR050187">
    <property type="entry name" value="Lipid_Phosphate_FormReg"/>
</dbReference>
<dbReference type="InterPro" id="IPR016064">
    <property type="entry name" value="NAD/diacylglycerol_kinase_sf"/>
</dbReference>
<proteinExistence type="inferred from homology"/>
<keyword evidence="8" id="KW-1208">Phospholipid metabolism</keyword>
<dbReference type="Pfam" id="PF19279">
    <property type="entry name" value="YegS_C"/>
    <property type="match status" value="1"/>
</dbReference>
<evidence type="ECO:0000259" key="9">
    <source>
        <dbReference type="PROSITE" id="PS50146"/>
    </source>
</evidence>
<evidence type="ECO:0000256" key="7">
    <source>
        <dbReference type="ARBA" id="ARBA00023209"/>
    </source>
</evidence>
<gene>
    <name evidence="10" type="ORF">SAMN05216174_10855</name>
</gene>
<evidence type="ECO:0000313" key="10">
    <source>
        <dbReference type="EMBL" id="SDD17801.1"/>
    </source>
</evidence>
<dbReference type="PANTHER" id="PTHR12358:SF106">
    <property type="entry name" value="LIPID KINASE YEGS"/>
    <property type="match status" value="1"/>
</dbReference>
<keyword evidence="7" id="KW-0594">Phospholipid biosynthesis</keyword>
<dbReference type="GO" id="GO:0005886">
    <property type="term" value="C:plasma membrane"/>
    <property type="evidence" value="ECO:0007669"/>
    <property type="project" value="TreeGrafter"/>
</dbReference>
<keyword evidence="6" id="KW-0067">ATP-binding</keyword>
<keyword evidence="5 10" id="KW-0418">Kinase</keyword>
<dbReference type="Pfam" id="PF00781">
    <property type="entry name" value="DAGK_cat"/>
    <property type="match status" value="1"/>
</dbReference>
<reference evidence="11" key="1">
    <citation type="submission" date="2016-10" db="EMBL/GenBank/DDBJ databases">
        <authorList>
            <person name="Varghese N."/>
            <person name="Submissions S."/>
        </authorList>
    </citation>
    <scope>NUCLEOTIDE SEQUENCE [LARGE SCALE GENOMIC DNA]</scope>
    <source>
        <strain evidence="11">IBRC-M 10403</strain>
    </source>
</reference>
<evidence type="ECO:0000256" key="4">
    <source>
        <dbReference type="ARBA" id="ARBA00022741"/>
    </source>
</evidence>
<keyword evidence="4" id="KW-0547">Nucleotide-binding</keyword>
<dbReference type="PANTHER" id="PTHR12358">
    <property type="entry name" value="SPHINGOSINE KINASE"/>
    <property type="match status" value="1"/>
</dbReference>
<dbReference type="GO" id="GO:0008654">
    <property type="term" value="P:phospholipid biosynthetic process"/>
    <property type="evidence" value="ECO:0007669"/>
    <property type="project" value="UniProtKB-KW"/>
</dbReference>
<keyword evidence="11" id="KW-1185">Reference proteome</keyword>
<evidence type="ECO:0000256" key="8">
    <source>
        <dbReference type="ARBA" id="ARBA00023264"/>
    </source>
</evidence>
<comment type="cofactor">
    <cofactor evidence="1">
        <name>Mg(2+)</name>
        <dbReference type="ChEBI" id="CHEBI:18420"/>
    </cofactor>
</comment>
<dbReference type="InterPro" id="IPR045540">
    <property type="entry name" value="YegS/DAGK_C"/>
</dbReference>
<evidence type="ECO:0000313" key="11">
    <source>
        <dbReference type="Proteomes" id="UP000199501"/>
    </source>
</evidence>
<dbReference type="InterPro" id="IPR017438">
    <property type="entry name" value="ATP-NAD_kinase_N"/>
</dbReference>
<dbReference type="InterPro" id="IPR001206">
    <property type="entry name" value="Diacylglycerol_kinase_cat_dom"/>
</dbReference>
<evidence type="ECO:0000256" key="5">
    <source>
        <dbReference type="ARBA" id="ARBA00022777"/>
    </source>
</evidence>
<dbReference type="Gene3D" id="3.40.50.10330">
    <property type="entry name" value="Probable inorganic polyphosphate/atp-NAD kinase, domain 1"/>
    <property type="match status" value="1"/>
</dbReference>
<dbReference type="AlphaFoldDB" id="A0A1G6SME8"/>
<evidence type="ECO:0000256" key="3">
    <source>
        <dbReference type="ARBA" id="ARBA00022679"/>
    </source>
</evidence>
<dbReference type="EMBL" id="FMZZ01000008">
    <property type="protein sequence ID" value="SDD17801.1"/>
    <property type="molecule type" value="Genomic_DNA"/>
</dbReference>